<dbReference type="GO" id="GO:0071013">
    <property type="term" value="C:catalytic step 2 spliceosome"/>
    <property type="evidence" value="ECO:0007669"/>
    <property type="project" value="TreeGrafter"/>
</dbReference>
<dbReference type="PANTHER" id="PTHR47330:SF1">
    <property type="entry name" value="POLY(U)-BINDING-SPLICING FACTOR PUF60"/>
    <property type="match status" value="1"/>
</dbReference>
<dbReference type="GO" id="GO:0000380">
    <property type="term" value="P:alternative mRNA splicing, via spliceosome"/>
    <property type="evidence" value="ECO:0007669"/>
    <property type="project" value="TreeGrafter"/>
</dbReference>
<dbReference type="AlphaFoldDB" id="A0A7R9MEC6"/>
<dbReference type="GO" id="GO:0003723">
    <property type="term" value="F:RNA binding"/>
    <property type="evidence" value="ECO:0007669"/>
    <property type="project" value="UniProtKB-UniRule"/>
</dbReference>
<dbReference type="SUPFAM" id="SSF54928">
    <property type="entry name" value="RNA-binding domain, RBD"/>
    <property type="match status" value="1"/>
</dbReference>
<dbReference type="FunFam" id="3.30.70.330:FF:000382">
    <property type="entry name" value="G-patch domain-containing protein"/>
    <property type="match status" value="1"/>
</dbReference>
<feature type="domain" description="RRM" evidence="8">
    <location>
        <begin position="175"/>
        <end position="262"/>
    </location>
</feature>
<dbReference type="CDD" id="cd12648">
    <property type="entry name" value="RRM3_UHM_PUF60"/>
    <property type="match status" value="1"/>
</dbReference>
<dbReference type="InterPro" id="IPR051974">
    <property type="entry name" value="PUF60_regulator"/>
</dbReference>
<keyword evidence="5" id="KW-0508">mRNA splicing</keyword>
<evidence type="ECO:0000256" key="3">
    <source>
        <dbReference type="ARBA" id="ARBA00022664"/>
    </source>
</evidence>
<keyword evidence="4 7" id="KW-0694">RNA-binding</keyword>
<name>A0A7R9MEC6_9ACAR</name>
<keyword evidence="3" id="KW-0507">mRNA processing</keyword>
<evidence type="ECO:0000256" key="6">
    <source>
        <dbReference type="ARBA" id="ARBA00023242"/>
    </source>
</evidence>
<dbReference type="SMART" id="SM00361">
    <property type="entry name" value="RRM_1"/>
    <property type="match status" value="1"/>
</dbReference>
<comment type="subcellular location">
    <subcellularLocation>
        <location evidence="1">Nucleus</location>
    </subcellularLocation>
</comment>
<dbReference type="GO" id="GO:0006376">
    <property type="term" value="P:mRNA splice site recognition"/>
    <property type="evidence" value="ECO:0007669"/>
    <property type="project" value="TreeGrafter"/>
</dbReference>
<keyword evidence="6" id="KW-0539">Nucleus</keyword>
<dbReference type="OrthoDB" id="20943at2759"/>
<gene>
    <name evidence="9" type="ORF">ONB1V03_LOCUS15092</name>
</gene>
<dbReference type="InterPro" id="IPR000504">
    <property type="entry name" value="RRM_dom"/>
</dbReference>
<dbReference type="InterPro" id="IPR003954">
    <property type="entry name" value="RRM_euk-type"/>
</dbReference>
<dbReference type="InterPro" id="IPR035979">
    <property type="entry name" value="RBD_domain_sf"/>
</dbReference>
<evidence type="ECO:0000256" key="7">
    <source>
        <dbReference type="PROSITE-ProRule" id="PRU00176"/>
    </source>
</evidence>
<accession>A0A7R9MEC6</accession>
<evidence type="ECO:0000313" key="9">
    <source>
        <dbReference type="EMBL" id="CAD7658471.1"/>
    </source>
</evidence>
<dbReference type="GO" id="GO:0071011">
    <property type="term" value="C:precatalytic spliceosome"/>
    <property type="evidence" value="ECO:0007669"/>
    <property type="project" value="TreeGrafter"/>
</dbReference>
<dbReference type="InterPro" id="IPR034212">
    <property type="entry name" value="PUF60_RRM3"/>
</dbReference>
<keyword evidence="10" id="KW-1185">Reference proteome</keyword>
<protein>
    <recommendedName>
        <fullName evidence="8">RRM domain-containing protein</fullName>
    </recommendedName>
</protein>
<dbReference type="Proteomes" id="UP000728032">
    <property type="component" value="Unassembled WGS sequence"/>
</dbReference>
<dbReference type="InterPro" id="IPR012677">
    <property type="entry name" value="Nucleotide-bd_a/b_plait_sf"/>
</dbReference>
<evidence type="ECO:0000259" key="8">
    <source>
        <dbReference type="PROSITE" id="PS50102"/>
    </source>
</evidence>
<dbReference type="EMBL" id="CAJPVJ010015068">
    <property type="protein sequence ID" value="CAG2175657.1"/>
    <property type="molecule type" value="Genomic_DNA"/>
</dbReference>
<dbReference type="PANTHER" id="PTHR47330">
    <property type="entry name" value="POLY(U)-BINDING-SPLICING FACTOR PUF60-B-RELATED"/>
    <property type="match status" value="1"/>
</dbReference>
<evidence type="ECO:0000256" key="5">
    <source>
        <dbReference type="ARBA" id="ARBA00023187"/>
    </source>
</evidence>
<evidence type="ECO:0000256" key="1">
    <source>
        <dbReference type="ARBA" id="ARBA00004123"/>
    </source>
</evidence>
<dbReference type="Gene3D" id="3.30.70.330">
    <property type="match status" value="1"/>
</dbReference>
<organism evidence="9">
    <name type="scientific">Oppiella nova</name>
    <dbReference type="NCBI Taxonomy" id="334625"/>
    <lineage>
        <taxon>Eukaryota</taxon>
        <taxon>Metazoa</taxon>
        <taxon>Ecdysozoa</taxon>
        <taxon>Arthropoda</taxon>
        <taxon>Chelicerata</taxon>
        <taxon>Arachnida</taxon>
        <taxon>Acari</taxon>
        <taxon>Acariformes</taxon>
        <taxon>Sarcoptiformes</taxon>
        <taxon>Oribatida</taxon>
        <taxon>Brachypylina</taxon>
        <taxon>Oppioidea</taxon>
        <taxon>Oppiidae</taxon>
        <taxon>Oppiella</taxon>
    </lineage>
</organism>
<evidence type="ECO:0000256" key="2">
    <source>
        <dbReference type="ARBA" id="ARBA00005987"/>
    </source>
</evidence>
<feature type="non-terminal residue" evidence="9">
    <location>
        <position position="1"/>
    </location>
</feature>
<comment type="similarity">
    <text evidence="2">Belongs to the RRM half pint family.</text>
</comment>
<evidence type="ECO:0000256" key="4">
    <source>
        <dbReference type="ARBA" id="ARBA00022884"/>
    </source>
</evidence>
<proteinExistence type="inferred from homology"/>
<evidence type="ECO:0000313" key="10">
    <source>
        <dbReference type="Proteomes" id="UP000728032"/>
    </source>
</evidence>
<reference evidence="9" key="1">
    <citation type="submission" date="2020-11" db="EMBL/GenBank/DDBJ databases">
        <authorList>
            <person name="Tran Van P."/>
        </authorList>
    </citation>
    <scope>NUCLEOTIDE SEQUENCE</scope>
</reference>
<dbReference type="EMBL" id="OC929893">
    <property type="protein sequence ID" value="CAD7658471.1"/>
    <property type="molecule type" value="Genomic_DNA"/>
</dbReference>
<dbReference type="GO" id="GO:0000381">
    <property type="term" value="P:regulation of alternative mRNA splicing, via spliceosome"/>
    <property type="evidence" value="ECO:0007669"/>
    <property type="project" value="TreeGrafter"/>
</dbReference>
<dbReference type="PROSITE" id="PS50102">
    <property type="entry name" value="RRM"/>
    <property type="match status" value="1"/>
</dbReference>
<sequence length="272" mass="28946">ASLGPNQNGNGATIPPPVLALPTPIGLTTGSAAALSIASNPMLPVLAATAPGVITGVTPNIPQPMVIPPPQLVTTLPLSLHHNPELAAPSKFLSTPPVTVANNSNNTNSVGAVATGAMGTAAAALAAKELELKLSEANSNVDESQTLQQQENIVIKGSNARQMLMHKLMRKNESRVIVLRNMIGIEDLDDELEQEVTEECGKFGFVNRVIIYQERQSEEDDADIVVKIFVEFSQQSEAIKGRDALNGRFFGGRTVKAELYDQILYEDNDLSG</sequence>